<keyword evidence="4 6" id="KW-0949">S-adenosyl-L-methionine</keyword>
<keyword evidence="3 6" id="KW-0808">Transferase</keyword>
<keyword evidence="9" id="KW-1185">Reference proteome</keyword>
<gene>
    <name evidence="8" type="ORF">V9T40_009871</name>
</gene>
<proteinExistence type="inferred from homology"/>
<dbReference type="InterPro" id="IPR049560">
    <property type="entry name" value="MeTrfase_RsmB-F_NOP2_cat"/>
</dbReference>
<dbReference type="GO" id="GO:0001510">
    <property type="term" value="P:RNA methylation"/>
    <property type="evidence" value="ECO:0007669"/>
    <property type="project" value="InterPro"/>
</dbReference>
<dbReference type="AlphaFoldDB" id="A0AAN9TMM5"/>
<dbReference type="Gene3D" id="3.40.50.150">
    <property type="entry name" value="Vaccinia Virus protein VP39"/>
    <property type="match status" value="1"/>
</dbReference>
<dbReference type="GO" id="GO:0008173">
    <property type="term" value="F:RNA methyltransferase activity"/>
    <property type="evidence" value="ECO:0007669"/>
    <property type="project" value="InterPro"/>
</dbReference>
<dbReference type="InterPro" id="IPR015947">
    <property type="entry name" value="PUA-like_sf"/>
</dbReference>
<evidence type="ECO:0000256" key="1">
    <source>
        <dbReference type="ARBA" id="ARBA00007494"/>
    </source>
</evidence>
<dbReference type="PANTHER" id="PTHR22807:SF34">
    <property type="entry name" value="TRNA (CYTOSINE(72)-C(5))-METHYLTRANSFERASE NSUN6"/>
    <property type="match status" value="1"/>
</dbReference>
<dbReference type="InterPro" id="IPR018314">
    <property type="entry name" value="RsmB/NOL1/NOP2-like_CS"/>
</dbReference>
<dbReference type="CDD" id="cd02440">
    <property type="entry name" value="AdoMet_MTases"/>
    <property type="match status" value="1"/>
</dbReference>
<dbReference type="EMBL" id="JBBCAQ010000013">
    <property type="protein sequence ID" value="KAK7600733.1"/>
    <property type="molecule type" value="Genomic_DNA"/>
</dbReference>
<feature type="active site" description="Nucleophile" evidence="6">
    <location>
        <position position="354"/>
    </location>
</feature>
<comment type="caution">
    <text evidence="8">The sequence shown here is derived from an EMBL/GenBank/DDBJ whole genome shotgun (WGS) entry which is preliminary data.</text>
</comment>
<dbReference type="InterPro" id="IPR001678">
    <property type="entry name" value="MeTrfase_RsmB-F_NOP2_dom"/>
</dbReference>
<dbReference type="PROSITE" id="PS51686">
    <property type="entry name" value="SAM_MT_RSMB_NOP"/>
    <property type="match status" value="1"/>
</dbReference>
<dbReference type="PANTHER" id="PTHR22807">
    <property type="entry name" value="NOP2 YEAST -RELATED NOL1/NOP2/FMU SUN DOMAIN-CONTAINING"/>
    <property type="match status" value="1"/>
</dbReference>
<name>A0AAN9TMM5_9HEMI</name>
<evidence type="ECO:0000259" key="7">
    <source>
        <dbReference type="PROSITE" id="PS51686"/>
    </source>
</evidence>
<dbReference type="SUPFAM" id="SSF53335">
    <property type="entry name" value="S-adenosyl-L-methionine-dependent methyltransferases"/>
    <property type="match status" value="1"/>
</dbReference>
<sequence>MSEANSELSTSSADVAEMAEWCQRVPNCTTFRANTLCYSVEECISQLGEQFTKKFSYGFEKLPDIYAHDLIPECVVIGKISDDMLDLSLKKEEVIVDAGCGAAVLRGSNVYAPGVMGMLPSTKVNSQVSLFADLTASCLKGYKRVFDSDGKLFLGNGVAIRSRRELFNDASPKLGVAVELRHPVSGLIMPDLHSSLGVLQNFPSMVCVRVLDPKPGEIVLDMCAAPGNKTTHIGTLMNDEGLVIGIDRKSKVHLVAANCAVVNLKKCVRIFAADSTKIVADVKRQIEAGPPFAVDTFDKILLDAPCSGTGLRPMLSNRITSEARTRSFSHLQKLFVDNAVRLLKPGGTLVYSTCSVLCEENECLVAWTLDKYPEVKLVSATPVIGGAGLPGCGLNEEQRMLVQRFGMNETRSNSAVQSIGFFIAKFVKNV</sequence>
<keyword evidence="2 6" id="KW-0489">Methyltransferase</keyword>
<dbReference type="CDD" id="cd21150">
    <property type="entry name" value="PUA_NSun6-like"/>
    <property type="match status" value="1"/>
</dbReference>
<dbReference type="PRINTS" id="PR02008">
    <property type="entry name" value="RCMTFAMILY"/>
</dbReference>
<dbReference type="Gene3D" id="2.30.130.10">
    <property type="entry name" value="PUA domain"/>
    <property type="match status" value="1"/>
</dbReference>
<comment type="caution">
    <text evidence="6">Lacks conserved residue(s) required for the propagation of feature annotation.</text>
</comment>
<dbReference type="GO" id="GO:0003723">
    <property type="term" value="F:RNA binding"/>
    <property type="evidence" value="ECO:0007669"/>
    <property type="project" value="UniProtKB-UniRule"/>
</dbReference>
<evidence type="ECO:0000313" key="9">
    <source>
        <dbReference type="Proteomes" id="UP001367676"/>
    </source>
</evidence>
<dbReference type="InterPro" id="IPR029063">
    <property type="entry name" value="SAM-dependent_MTases_sf"/>
</dbReference>
<evidence type="ECO:0000256" key="6">
    <source>
        <dbReference type="PROSITE-ProRule" id="PRU01023"/>
    </source>
</evidence>
<dbReference type="SUPFAM" id="SSF88697">
    <property type="entry name" value="PUA domain-like"/>
    <property type="match status" value="1"/>
</dbReference>
<feature type="domain" description="SAM-dependent MTase RsmB/NOP-type" evidence="7">
    <location>
        <begin position="122"/>
        <end position="429"/>
    </location>
</feature>
<dbReference type="PROSITE" id="PS01153">
    <property type="entry name" value="NOL1_NOP2_SUN"/>
    <property type="match status" value="1"/>
</dbReference>
<evidence type="ECO:0000256" key="4">
    <source>
        <dbReference type="ARBA" id="ARBA00022691"/>
    </source>
</evidence>
<dbReference type="Pfam" id="PF01189">
    <property type="entry name" value="Methyltr_RsmB-F"/>
    <property type="match status" value="1"/>
</dbReference>
<protein>
    <recommendedName>
        <fullName evidence="7">SAM-dependent MTase RsmB/NOP-type domain-containing protein</fullName>
    </recommendedName>
</protein>
<evidence type="ECO:0000256" key="5">
    <source>
        <dbReference type="ARBA" id="ARBA00022884"/>
    </source>
</evidence>
<dbReference type="Proteomes" id="UP001367676">
    <property type="component" value="Unassembled WGS sequence"/>
</dbReference>
<dbReference type="InterPro" id="IPR036974">
    <property type="entry name" value="PUA_sf"/>
</dbReference>
<feature type="binding site" evidence="6">
    <location>
        <begin position="223"/>
        <end position="229"/>
    </location>
    <ligand>
        <name>S-adenosyl-L-methionine</name>
        <dbReference type="ChEBI" id="CHEBI:59789"/>
    </ligand>
</feature>
<feature type="binding site" evidence="6">
    <location>
        <position position="274"/>
    </location>
    <ligand>
        <name>S-adenosyl-L-methionine</name>
        <dbReference type="ChEBI" id="CHEBI:59789"/>
    </ligand>
</feature>
<keyword evidence="5 6" id="KW-0694">RNA-binding</keyword>
<reference evidence="8 9" key="1">
    <citation type="submission" date="2024-03" db="EMBL/GenBank/DDBJ databases">
        <title>Adaptation during the transition from Ophiocordyceps entomopathogen to insect associate is accompanied by gene loss and intensified selection.</title>
        <authorList>
            <person name="Ward C.M."/>
            <person name="Onetto C.A."/>
            <person name="Borneman A.R."/>
        </authorList>
    </citation>
    <scope>NUCLEOTIDE SEQUENCE [LARGE SCALE GENOMIC DNA]</scope>
    <source>
        <strain evidence="8">AWRI1</strain>
        <tissue evidence="8">Single Adult Female</tissue>
    </source>
</reference>
<accession>A0AAN9TMM5</accession>
<feature type="binding site" evidence="6">
    <location>
        <position position="303"/>
    </location>
    <ligand>
        <name>S-adenosyl-L-methionine</name>
        <dbReference type="ChEBI" id="CHEBI:59789"/>
    </ligand>
</feature>
<evidence type="ECO:0000256" key="3">
    <source>
        <dbReference type="ARBA" id="ARBA00022679"/>
    </source>
</evidence>
<dbReference type="InterPro" id="IPR023267">
    <property type="entry name" value="RCMT"/>
</dbReference>
<evidence type="ECO:0000256" key="2">
    <source>
        <dbReference type="ARBA" id="ARBA00022603"/>
    </source>
</evidence>
<dbReference type="PROSITE" id="PS50890">
    <property type="entry name" value="PUA"/>
    <property type="match status" value="1"/>
</dbReference>
<comment type="similarity">
    <text evidence="1 6">Belongs to the class I-like SAM-binding methyltransferase superfamily. RsmB/NOP family.</text>
</comment>
<evidence type="ECO:0000313" key="8">
    <source>
        <dbReference type="EMBL" id="KAK7600733.1"/>
    </source>
</evidence>
<organism evidence="8 9">
    <name type="scientific">Parthenolecanium corni</name>
    <dbReference type="NCBI Taxonomy" id="536013"/>
    <lineage>
        <taxon>Eukaryota</taxon>
        <taxon>Metazoa</taxon>
        <taxon>Ecdysozoa</taxon>
        <taxon>Arthropoda</taxon>
        <taxon>Hexapoda</taxon>
        <taxon>Insecta</taxon>
        <taxon>Pterygota</taxon>
        <taxon>Neoptera</taxon>
        <taxon>Paraneoptera</taxon>
        <taxon>Hemiptera</taxon>
        <taxon>Sternorrhyncha</taxon>
        <taxon>Coccoidea</taxon>
        <taxon>Coccidae</taxon>
        <taxon>Parthenolecanium</taxon>
    </lineage>
</organism>